<evidence type="ECO:0000313" key="3">
    <source>
        <dbReference type="Proteomes" id="UP001054837"/>
    </source>
</evidence>
<sequence>MHFSVLILLTLPAAGLLGGIVRYPEQSLCPSDERCYNVTLCPGATERFMKGNPPTICGWIVTFLLSAAQVLQTLLRK</sequence>
<name>A0AAV4N2T6_9ARAC</name>
<dbReference type="Proteomes" id="UP001054837">
    <property type="component" value="Unassembled WGS sequence"/>
</dbReference>
<organism evidence="2 3">
    <name type="scientific">Caerostris darwini</name>
    <dbReference type="NCBI Taxonomy" id="1538125"/>
    <lineage>
        <taxon>Eukaryota</taxon>
        <taxon>Metazoa</taxon>
        <taxon>Ecdysozoa</taxon>
        <taxon>Arthropoda</taxon>
        <taxon>Chelicerata</taxon>
        <taxon>Arachnida</taxon>
        <taxon>Araneae</taxon>
        <taxon>Araneomorphae</taxon>
        <taxon>Entelegynae</taxon>
        <taxon>Araneoidea</taxon>
        <taxon>Araneidae</taxon>
        <taxon>Caerostris</taxon>
    </lineage>
</organism>
<evidence type="ECO:0000256" key="1">
    <source>
        <dbReference type="SAM" id="SignalP"/>
    </source>
</evidence>
<evidence type="ECO:0000313" key="2">
    <source>
        <dbReference type="EMBL" id="GIX78728.1"/>
    </source>
</evidence>
<feature type="chain" id="PRO_5043786265" evidence="1">
    <location>
        <begin position="19"/>
        <end position="77"/>
    </location>
</feature>
<dbReference type="AlphaFoldDB" id="A0AAV4N2T6"/>
<dbReference type="EMBL" id="BPLQ01001125">
    <property type="protein sequence ID" value="GIX78728.1"/>
    <property type="molecule type" value="Genomic_DNA"/>
</dbReference>
<feature type="signal peptide" evidence="1">
    <location>
        <begin position="1"/>
        <end position="18"/>
    </location>
</feature>
<reference evidence="2 3" key="1">
    <citation type="submission" date="2021-06" db="EMBL/GenBank/DDBJ databases">
        <title>Caerostris darwini draft genome.</title>
        <authorList>
            <person name="Kono N."/>
            <person name="Arakawa K."/>
        </authorList>
    </citation>
    <scope>NUCLEOTIDE SEQUENCE [LARGE SCALE GENOMIC DNA]</scope>
</reference>
<comment type="caution">
    <text evidence="2">The sequence shown here is derived from an EMBL/GenBank/DDBJ whole genome shotgun (WGS) entry which is preliminary data.</text>
</comment>
<protein>
    <submittedName>
        <fullName evidence="2">Uncharacterized protein</fullName>
    </submittedName>
</protein>
<proteinExistence type="predicted"/>
<keyword evidence="1" id="KW-0732">Signal</keyword>
<gene>
    <name evidence="2" type="ORF">CDAR_554701</name>
</gene>
<accession>A0AAV4N2T6</accession>
<keyword evidence="3" id="KW-1185">Reference proteome</keyword>